<comment type="function">
    <text evidence="2">Secreted tripeptidyl-peptidase which degrades proteins at acidic pHs and is involved in virulence.</text>
</comment>
<keyword evidence="11 15" id="KW-0106">Calcium</keyword>
<evidence type="ECO:0000256" key="1">
    <source>
        <dbReference type="ARBA" id="ARBA00001910"/>
    </source>
</evidence>
<keyword evidence="9 15" id="KW-0378">Hydrolase</keyword>
<feature type="binding site" evidence="15">
    <location>
        <position position="598"/>
    </location>
    <ligand>
        <name>Ca(2+)</name>
        <dbReference type="ChEBI" id="CHEBI:29108"/>
    </ligand>
</feature>
<dbReference type="GO" id="GO:0006508">
    <property type="term" value="P:proteolysis"/>
    <property type="evidence" value="ECO:0007669"/>
    <property type="project" value="UniProtKB-KW"/>
</dbReference>
<comment type="catalytic activity">
    <reaction evidence="1">
        <text>Release of an N-terminal tripeptide from a polypeptide.</text>
        <dbReference type="EC" id="3.4.14.10"/>
    </reaction>
</comment>
<keyword evidence="20" id="KW-1185">Reference proteome</keyword>
<feature type="binding site" evidence="15">
    <location>
        <position position="559"/>
    </location>
    <ligand>
        <name>Ca(2+)</name>
        <dbReference type="ChEBI" id="CHEBI:29108"/>
    </ligand>
</feature>
<dbReference type="InterPro" id="IPR015366">
    <property type="entry name" value="S53_propep"/>
</dbReference>
<dbReference type="MEROPS" id="S53.010"/>
<keyword evidence="6 15" id="KW-0645">Protease</keyword>
<evidence type="ECO:0000256" key="3">
    <source>
        <dbReference type="ARBA" id="ARBA00004239"/>
    </source>
</evidence>
<organism evidence="19 20">
    <name type="scientific">Marssonina brunnea f. sp. multigermtubi (strain MB_m1)</name>
    <name type="common">Marssonina leaf spot fungus</name>
    <dbReference type="NCBI Taxonomy" id="1072389"/>
    <lineage>
        <taxon>Eukaryota</taxon>
        <taxon>Fungi</taxon>
        <taxon>Dikarya</taxon>
        <taxon>Ascomycota</taxon>
        <taxon>Pezizomycotina</taxon>
        <taxon>Leotiomycetes</taxon>
        <taxon>Helotiales</taxon>
        <taxon>Drepanopezizaceae</taxon>
        <taxon>Drepanopeziza</taxon>
    </lineage>
</organism>
<dbReference type="SMART" id="SM00944">
    <property type="entry name" value="Pro-kuma_activ"/>
    <property type="match status" value="1"/>
</dbReference>
<feature type="binding site" evidence="15">
    <location>
        <position position="600"/>
    </location>
    <ligand>
        <name>Ca(2+)</name>
        <dbReference type="ChEBI" id="CHEBI:29108"/>
    </ligand>
</feature>
<evidence type="ECO:0000313" key="19">
    <source>
        <dbReference type="EMBL" id="EKD13191.1"/>
    </source>
</evidence>
<dbReference type="GO" id="GO:0046872">
    <property type="term" value="F:metal ion binding"/>
    <property type="evidence" value="ECO:0007669"/>
    <property type="project" value="UniProtKB-UniRule"/>
</dbReference>
<evidence type="ECO:0000256" key="15">
    <source>
        <dbReference type="PROSITE-ProRule" id="PRU01032"/>
    </source>
</evidence>
<dbReference type="eggNOG" id="ENOG502QR6D">
    <property type="taxonomic scope" value="Eukaryota"/>
</dbReference>
<dbReference type="CDD" id="cd11377">
    <property type="entry name" value="Pro-peptidase_S53"/>
    <property type="match status" value="1"/>
</dbReference>
<feature type="binding site" evidence="15">
    <location>
        <position position="560"/>
    </location>
    <ligand>
        <name>Ca(2+)</name>
        <dbReference type="ChEBI" id="CHEBI:29108"/>
    </ligand>
</feature>
<dbReference type="InterPro" id="IPR036852">
    <property type="entry name" value="Peptidase_S8/S53_dom_sf"/>
</dbReference>
<dbReference type="PANTHER" id="PTHR14218:SF10">
    <property type="entry name" value="PEPTIDASE S53 DOMAIN-CONTAINING PROTEIN"/>
    <property type="match status" value="1"/>
</dbReference>
<feature type="active site" description="Charge relay system" evidence="15">
    <location>
        <position position="309"/>
    </location>
</feature>
<evidence type="ECO:0000256" key="2">
    <source>
        <dbReference type="ARBA" id="ARBA00002451"/>
    </source>
</evidence>
<evidence type="ECO:0000256" key="11">
    <source>
        <dbReference type="ARBA" id="ARBA00022837"/>
    </source>
</evidence>
<accession>K1WK24</accession>
<evidence type="ECO:0000256" key="14">
    <source>
        <dbReference type="ARBA" id="ARBA00023180"/>
    </source>
</evidence>
<keyword evidence="10 15" id="KW-0720">Serine protease</keyword>
<proteinExistence type="predicted"/>
<keyword evidence="8 17" id="KW-0732">Signal</keyword>
<feature type="active site" description="Charge relay system" evidence="15">
    <location>
        <position position="517"/>
    </location>
</feature>
<dbReference type="OrthoDB" id="409122at2759"/>
<evidence type="ECO:0000256" key="5">
    <source>
        <dbReference type="ARBA" id="ARBA00022525"/>
    </source>
</evidence>
<dbReference type="FunFam" id="3.40.50.200:FF:000015">
    <property type="entry name" value="Tripeptidyl peptidase A"/>
    <property type="match status" value="1"/>
</dbReference>
<name>K1WK24_MARBU</name>
<evidence type="ECO:0000256" key="7">
    <source>
        <dbReference type="ARBA" id="ARBA00022723"/>
    </source>
</evidence>
<keyword evidence="12" id="KW-0843">Virulence</keyword>
<dbReference type="InterPro" id="IPR050819">
    <property type="entry name" value="Tripeptidyl-peptidase_I"/>
</dbReference>
<evidence type="ECO:0000256" key="12">
    <source>
        <dbReference type="ARBA" id="ARBA00023026"/>
    </source>
</evidence>
<dbReference type="PANTHER" id="PTHR14218">
    <property type="entry name" value="PROTEASE S8 TRIPEPTIDYL PEPTIDASE I CLN2"/>
    <property type="match status" value="1"/>
</dbReference>
<feature type="compositionally biased region" description="Polar residues" evidence="16">
    <location>
        <begin position="961"/>
        <end position="971"/>
    </location>
</feature>
<evidence type="ECO:0000256" key="4">
    <source>
        <dbReference type="ARBA" id="ARBA00012462"/>
    </source>
</evidence>
<feature type="region of interest" description="Disordered" evidence="16">
    <location>
        <begin position="920"/>
        <end position="976"/>
    </location>
</feature>
<keyword evidence="7 15" id="KW-0479">Metal-binding</keyword>
<keyword evidence="14" id="KW-0325">Glycoprotein</keyword>
<protein>
    <recommendedName>
        <fullName evidence="4">tripeptidyl-peptidase II</fullName>
        <ecNumber evidence="4">3.4.14.10</ecNumber>
    </recommendedName>
</protein>
<dbReference type="InterPro" id="IPR030400">
    <property type="entry name" value="Sedolisin_dom"/>
</dbReference>
<dbReference type="CDD" id="cd04056">
    <property type="entry name" value="Peptidases_S53"/>
    <property type="match status" value="1"/>
</dbReference>
<evidence type="ECO:0000256" key="9">
    <source>
        <dbReference type="ARBA" id="ARBA00022801"/>
    </source>
</evidence>
<dbReference type="Proteomes" id="UP000006753">
    <property type="component" value="Unassembled WGS sequence"/>
</dbReference>
<evidence type="ECO:0000256" key="16">
    <source>
        <dbReference type="SAM" id="MobiDB-lite"/>
    </source>
</evidence>
<dbReference type="AlphaFoldDB" id="K1WK24"/>
<reference evidence="19 20" key="1">
    <citation type="journal article" date="2012" name="BMC Genomics">
        <title>Sequencing the genome of Marssonina brunnea reveals fungus-poplar co-evolution.</title>
        <authorList>
            <person name="Zhu S."/>
            <person name="Cao Y.-Z."/>
            <person name="Jiang C."/>
            <person name="Tan B.-Y."/>
            <person name="Wang Z."/>
            <person name="Feng S."/>
            <person name="Zhang L."/>
            <person name="Su X.-H."/>
            <person name="Brejova B."/>
            <person name="Vinar T."/>
            <person name="Xu M."/>
            <person name="Wang M.-X."/>
            <person name="Zhang S.-G."/>
            <person name="Huang M.-R."/>
            <person name="Wu R."/>
            <person name="Zhou Y."/>
        </authorList>
    </citation>
    <scope>NUCLEOTIDE SEQUENCE [LARGE SCALE GENOMIC DNA]</scope>
    <source>
        <strain evidence="19 20">MB_m1</strain>
    </source>
</reference>
<comment type="cofactor">
    <cofactor evidence="15">
        <name>Ca(2+)</name>
        <dbReference type="ChEBI" id="CHEBI:29108"/>
    </cofactor>
    <text evidence="15">Binds 1 Ca(2+) ion per subunit.</text>
</comment>
<evidence type="ECO:0000256" key="8">
    <source>
        <dbReference type="ARBA" id="ARBA00022729"/>
    </source>
</evidence>
<comment type="subcellular location">
    <subcellularLocation>
        <location evidence="3">Secreted</location>
        <location evidence="3">Extracellular space</location>
    </subcellularLocation>
</comment>
<dbReference type="GO" id="GO:0008240">
    <property type="term" value="F:tripeptidyl-peptidase activity"/>
    <property type="evidence" value="ECO:0007669"/>
    <property type="project" value="UniProtKB-EC"/>
</dbReference>
<dbReference type="Gene3D" id="3.40.50.200">
    <property type="entry name" value="Peptidase S8/S53 domain"/>
    <property type="match status" value="1"/>
</dbReference>
<dbReference type="SUPFAM" id="SSF52743">
    <property type="entry name" value="Subtilisin-like"/>
    <property type="match status" value="1"/>
</dbReference>
<dbReference type="GeneID" id="18764569"/>
<evidence type="ECO:0000259" key="18">
    <source>
        <dbReference type="PROSITE" id="PS51695"/>
    </source>
</evidence>
<feature type="active site" description="Charge relay system" evidence="15">
    <location>
        <position position="305"/>
    </location>
</feature>
<keyword evidence="13" id="KW-0865">Zymogen</keyword>
<dbReference type="PROSITE" id="PS51695">
    <property type="entry name" value="SEDOLISIN"/>
    <property type="match status" value="1"/>
</dbReference>
<evidence type="ECO:0000256" key="10">
    <source>
        <dbReference type="ARBA" id="ARBA00022825"/>
    </source>
</evidence>
<dbReference type="InParanoid" id="K1WK24"/>
<dbReference type="GO" id="GO:0005576">
    <property type="term" value="C:extracellular region"/>
    <property type="evidence" value="ECO:0007669"/>
    <property type="project" value="UniProtKB-SubCell"/>
</dbReference>
<dbReference type="SUPFAM" id="SSF54897">
    <property type="entry name" value="Protease propeptides/inhibitors"/>
    <property type="match status" value="1"/>
</dbReference>
<feature type="signal peptide" evidence="17">
    <location>
        <begin position="1"/>
        <end position="18"/>
    </location>
</feature>
<sequence length="1028" mass="110035">MLLSLSFISIVISTVASALPPNNLQRVEDRRNAPYPWTSSRTASPDQALQLSIALQRGAHIEATLYKISTPSHSQYRRHLTREEAQSLLRPDAESHSQIISWLAQHDVTIVSDDSHWIRFNTTVKSANALLSANFKWYRNAGNGKEVLRTLRYSVPATLHSKISLISPTTRFCNMKSMQPSAQHQDLRRGIFAPVIGTKLPNRRAFRREEPIISPRGAVDPICNQTVTPDCLRALYNVPTNMTLSSSRGIGVYASQQQIAKFSDFKLFTQNVDPKAMGANFTFLSVNGGLDGVANQNDTVDSDQETNFDVQYSASLSAPIPNVVFSIGGRGPIQPELGNQPGDGTEPWLQWLDAMLALPDAQLPHTITTSFGEDEQSLPDGYVQQVCNQFGALGARGVSMIAASGDSGPGSTCTNNDGSVARFTPIFPGSCPYVTAVGGVKGVGPETAVSFSAGGFSDKFAMPVYQQNAVPAYAAPYAAQFPGMFNATGRGFPDVAAQSYNLTFVERGKARGFAGTSAASPTWAGLIGMVNSALIAQNKAPLGFLNPWLYSTGLAGMTDITVGRSVGCMGKNPFTGATLSAALGPKLIAGAGWNATTGWDAVTGLDSIEPPPSREGFDVVSLRILVNGPFCSPTRPCVEGVAIAARSILGAESELGKRFDHCRGLQTSNAPSQPAAPRSGRPFPCAISQCGGREKCFYGISVGACTGTGTAWFRTGWCVVEYQSSCTTRHSSKGRWQADGQMKASGVALTRRLDGVIISNAPPQKGPLDEFKARDTHRQLQVANLCKRPVLATADGPNRVPAFSPRPSQGRDAKVWVAQYVPATADKVRAETDSTAALLHVLTALVLYTLELYATTSVILSTLYTSQLMLPTRYHGSKHVSGTQIRSLESQVSTDLFTRAEHIAAKAPSLQSLAGLSRISPRQPRLPHNTPSASAPQPPRAAPQKSRARDIRIRAHPTAPNAESPSQATRTRTGEKAAAAAAAAAAIHHQPFRGRRTALGAPEEERAGFLLILTFFRLPDAKFGVVAL</sequence>
<dbReference type="GO" id="GO:0004252">
    <property type="term" value="F:serine-type endopeptidase activity"/>
    <property type="evidence" value="ECO:0007669"/>
    <property type="project" value="UniProtKB-UniRule"/>
</dbReference>
<evidence type="ECO:0000256" key="13">
    <source>
        <dbReference type="ARBA" id="ARBA00023145"/>
    </source>
</evidence>
<dbReference type="HOGENOM" id="CLU_294754_0_0_1"/>
<dbReference type="Pfam" id="PF09286">
    <property type="entry name" value="Pro-kuma_activ"/>
    <property type="match status" value="1"/>
</dbReference>
<dbReference type="KEGG" id="mbe:MBM_08634"/>
<evidence type="ECO:0000256" key="17">
    <source>
        <dbReference type="SAM" id="SignalP"/>
    </source>
</evidence>
<gene>
    <name evidence="19" type="ORF">MBM_08634</name>
</gene>
<evidence type="ECO:0000313" key="20">
    <source>
        <dbReference type="Proteomes" id="UP000006753"/>
    </source>
</evidence>
<keyword evidence="5" id="KW-0964">Secreted</keyword>
<evidence type="ECO:0000256" key="6">
    <source>
        <dbReference type="ARBA" id="ARBA00022670"/>
    </source>
</evidence>
<feature type="chain" id="PRO_5003852581" description="tripeptidyl-peptidase II" evidence="17">
    <location>
        <begin position="19"/>
        <end position="1028"/>
    </location>
</feature>
<dbReference type="EC" id="3.4.14.10" evidence="4"/>
<feature type="domain" description="Peptidase S53" evidence="18">
    <location>
        <begin position="226"/>
        <end position="620"/>
    </location>
</feature>
<dbReference type="EMBL" id="JH921451">
    <property type="protein sequence ID" value="EKD13191.1"/>
    <property type="molecule type" value="Genomic_DNA"/>
</dbReference>